<reference evidence="2" key="1">
    <citation type="journal article" date="2012" name="MBio">
        <title>Comparative genome analysis of Trichophyton rubrum and related dermatophytes reveals candidate genes involved in infection.</title>
        <authorList>
            <person name="Martinez D.A."/>
            <person name="Oliver B.G."/>
            <person name="Graeser Y."/>
            <person name="Goldberg J.M."/>
            <person name="Li W."/>
            <person name="Martinez-Rossi N.M."/>
            <person name="Monod M."/>
            <person name="Shelest E."/>
            <person name="Barton R.C."/>
            <person name="Birch E."/>
            <person name="Brakhage A.A."/>
            <person name="Chen Z."/>
            <person name="Gurr S.J."/>
            <person name="Heiman D."/>
            <person name="Heitman J."/>
            <person name="Kosti I."/>
            <person name="Rossi A."/>
            <person name="Saif S."/>
            <person name="Samalova M."/>
            <person name="Saunders C.W."/>
            <person name="Shea T."/>
            <person name="Summerbell R.C."/>
            <person name="Xu J."/>
            <person name="Young S."/>
            <person name="Zeng Q."/>
            <person name="Birren B.W."/>
            <person name="Cuomo C.A."/>
            <person name="White T.C."/>
        </authorList>
    </citation>
    <scope>NUCLEOTIDE SEQUENCE [LARGE SCALE GENOMIC DNA]</scope>
    <source>
        <strain evidence="2">ATCC MYA-4606 / CBS 127.97</strain>
    </source>
</reference>
<name>F2Q332_TRIEC</name>
<dbReference type="AlphaFoldDB" id="F2Q332"/>
<proteinExistence type="predicted"/>
<dbReference type="Proteomes" id="UP000009169">
    <property type="component" value="Unassembled WGS sequence"/>
</dbReference>
<dbReference type="EMBL" id="DS995782">
    <property type="protein sequence ID" value="EGE08550.1"/>
    <property type="molecule type" value="Genomic_DNA"/>
</dbReference>
<accession>F2Q332</accession>
<protein>
    <submittedName>
        <fullName evidence="1">Uncharacterized protein</fullName>
    </submittedName>
</protein>
<dbReference type="VEuPathDB" id="FungiDB:TEQG_07566"/>
<keyword evidence="2" id="KW-1185">Reference proteome</keyword>
<evidence type="ECO:0000313" key="1">
    <source>
        <dbReference type="EMBL" id="EGE08550.1"/>
    </source>
</evidence>
<evidence type="ECO:0000313" key="2">
    <source>
        <dbReference type="Proteomes" id="UP000009169"/>
    </source>
</evidence>
<organism evidence="1 2">
    <name type="scientific">Trichophyton equinum (strain ATCC MYA-4606 / CBS 127.97)</name>
    <name type="common">Horse ringworm fungus</name>
    <dbReference type="NCBI Taxonomy" id="559882"/>
    <lineage>
        <taxon>Eukaryota</taxon>
        <taxon>Fungi</taxon>
        <taxon>Dikarya</taxon>
        <taxon>Ascomycota</taxon>
        <taxon>Pezizomycotina</taxon>
        <taxon>Eurotiomycetes</taxon>
        <taxon>Eurotiomycetidae</taxon>
        <taxon>Onygenales</taxon>
        <taxon>Arthrodermataceae</taxon>
        <taxon>Trichophyton</taxon>
    </lineage>
</organism>
<sequence>MWSTLLSVADGRCKGSNCIEQKRPLKEAPRRSSPVKERLVNLVPNNGAGGESMWTRAWPMAEPPVSFVTRREKCAGGAVKKTLKRSNRLPVPVWDGSSGYLEARWSMACHLTYNHTDRAVGYYIGTLVSEVERRILCSPVPSPQAWPGRQLWMPGFNAGEELLLRCGCRRTAGDVSKPGGQIDNKLRLLSVVNRLLRQAAHLHRPCVSLHSLRSFERPITNALLLSTAARDSLNYRAT</sequence>
<gene>
    <name evidence="1" type="ORF">TEQG_07566</name>
</gene>
<dbReference type="HOGENOM" id="CLU_078881_0_0_1"/>